<evidence type="ECO:0000313" key="12">
    <source>
        <dbReference type="EnsemblMetazoa" id="CapteP113601"/>
    </source>
</evidence>
<evidence type="ECO:0000256" key="7">
    <source>
        <dbReference type="ARBA" id="ARBA00023157"/>
    </source>
</evidence>
<dbReference type="OMA" id="SFACTGR"/>
<evidence type="ECO:0000313" key="13">
    <source>
        <dbReference type="Proteomes" id="UP000014760"/>
    </source>
</evidence>
<dbReference type="SMART" id="SM00041">
    <property type="entry name" value="CT"/>
    <property type="match status" value="1"/>
</dbReference>
<dbReference type="EMBL" id="AMQN01012891">
    <property type="status" value="NOT_ANNOTATED_CDS"/>
    <property type="molecule type" value="Genomic_DNA"/>
</dbReference>
<gene>
    <name evidence="11" type="ORF">CAPTEDRAFT_113601</name>
</gene>
<evidence type="ECO:0000256" key="2">
    <source>
        <dbReference type="ARBA" id="ARBA00011633"/>
    </source>
</evidence>
<evidence type="ECO:0000256" key="3">
    <source>
        <dbReference type="ARBA" id="ARBA00018035"/>
    </source>
</evidence>
<proteinExistence type="predicted"/>
<dbReference type="InterPro" id="IPR004133">
    <property type="entry name" value="DAN_dom"/>
</dbReference>
<evidence type="ECO:0000256" key="9">
    <source>
        <dbReference type="PROSITE-ProRule" id="PRU00039"/>
    </source>
</evidence>
<reference evidence="11 13" key="2">
    <citation type="journal article" date="2013" name="Nature">
        <title>Insights into bilaterian evolution from three spiralian genomes.</title>
        <authorList>
            <person name="Simakov O."/>
            <person name="Marletaz F."/>
            <person name="Cho S.J."/>
            <person name="Edsinger-Gonzales E."/>
            <person name="Havlak P."/>
            <person name="Hellsten U."/>
            <person name="Kuo D.H."/>
            <person name="Larsson T."/>
            <person name="Lv J."/>
            <person name="Arendt D."/>
            <person name="Savage R."/>
            <person name="Osoegawa K."/>
            <person name="de Jong P."/>
            <person name="Grimwood J."/>
            <person name="Chapman J.A."/>
            <person name="Shapiro H."/>
            <person name="Aerts A."/>
            <person name="Otillar R.P."/>
            <person name="Terry A.Y."/>
            <person name="Boore J.L."/>
            <person name="Grigoriev I.V."/>
            <person name="Lindberg D.R."/>
            <person name="Seaver E.C."/>
            <person name="Weisblat D.A."/>
            <person name="Putnam N.H."/>
            <person name="Rokhsar D.S."/>
        </authorList>
    </citation>
    <scope>NUCLEOTIDE SEQUENCE</scope>
    <source>
        <strain evidence="11 13">I ESC-2004</strain>
    </source>
</reference>
<dbReference type="AlphaFoldDB" id="R7TQD0"/>
<keyword evidence="13" id="KW-1185">Reference proteome</keyword>
<keyword evidence="5" id="KW-0372">Hormone</keyword>
<comment type="caution">
    <text evidence="9">Lacks conserved residue(s) required for the propagation of feature annotation.</text>
</comment>
<reference evidence="13" key="1">
    <citation type="submission" date="2012-12" db="EMBL/GenBank/DDBJ databases">
        <authorList>
            <person name="Hellsten U."/>
            <person name="Grimwood J."/>
            <person name="Chapman J.A."/>
            <person name="Shapiro H."/>
            <person name="Aerts A."/>
            <person name="Otillar R.P."/>
            <person name="Terry A.Y."/>
            <person name="Boore J.L."/>
            <person name="Simakov O."/>
            <person name="Marletaz F."/>
            <person name="Cho S.-J."/>
            <person name="Edsinger-Gonzales E."/>
            <person name="Havlak P."/>
            <person name="Kuo D.-H."/>
            <person name="Larsson T."/>
            <person name="Lv J."/>
            <person name="Arendt D."/>
            <person name="Savage R."/>
            <person name="Osoegawa K."/>
            <person name="de Jong P."/>
            <person name="Lindberg D.R."/>
            <person name="Seaver E.C."/>
            <person name="Weisblat D.A."/>
            <person name="Putnam N.H."/>
            <person name="Grigoriev I.V."/>
            <person name="Rokhsar D.S."/>
        </authorList>
    </citation>
    <scope>NUCLEOTIDE SEQUENCE</scope>
    <source>
        <strain evidence="13">I ESC-2004</strain>
    </source>
</reference>
<dbReference type="EnsemblMetazoa" id="CapteT113601">
    <property type="protein sequence ID" value="CapteP113601"/>
    <property type="gene ID" value="CapteG113601"/>
</dbReference>
<comment type="subunit">
    <text evidence="2">Heterodimer of burs and pburs.</text>
</comment>
<dbReference type="InterPro" id="IPR029034">
    <property type="entry name" value="Cystine-knot_cytokine"/>
</dbReference>
<dbReference type="OrthoDB" id="6493004at2759"/>
<keyword evidence="6" id="KW-0732">Signal</keyword>
<dbReference type="GO" id="GO:0038098">
    <property type="term" value="P:sequestering of BMP from receptor via BMP binding"/>
    <property type="evidence" value="ECO:0007669"/>
    <property type="project" value="TreeGrafter"/>
</dbReference>
<dbReference type="GO" id="GO:0009887">
    <property type="term" value="P:animal organ morphogenesis"/>
    <property type="evidence" value="ECO:0007669"/>
    <property type="project" value="TreeGrafter"/>
</dbReference>
<dbReference type="EMBL" id="KB309823">
    <property type="protein sequence ID" value="ELT93240.1"/>
    <property type="molecule type" value="Genomic_DNA"/>
</dbReference>
<dbReference type="HOGENOM" id="CLU_132265_0_0_1"/>
<feature type="disulfide bond" evidence="9">
    <location>
        <begin position="32"/>
        <end position="81"/>
    </location>
</feature>
<accession>R7TQD0</accession>
<protein>
    <recommendedName>
        <fullName evidence="3">Bursicon</fullName>
    </recommendedName>
    <alternativeName>
        <fullName evidence="8">Bursicon subunit alpha</fullName>
    </alternativeName>
</protein>
<comment type="subcellular location">
    <subcellularLocation>
        <location evidence="1">Secreted</location>
    </subcellularLocation>
</comment>
<sequence>MDASGSQSIAPSDSRETCRLRRIIYRIDYEGCVPRRLLSFACQGQCHSYAQLSGTEGVRLERQCSCCQETRSVTRQVTIRCLDPDDPGAGPTRSMVMRVMLPTRCMCRPCSAGVGVEPMELAGMGDKRTLWGGLV</sequence>
<evidence type="ECO:0000256" key="4">
    <source>
        <dbReference type="ARBA" id="ARBA00022525"/>
    </source>
</evidence>
<feature type="domain" description="CTCK" evidence="10">
    <location>
        <begin position="18"/>
        <end position="83"/>
    </location>
</feature>
<dbReference type="GO" id="GO:0005615">
    <property type="term" value="C:extracellular space"/>
    <property type="evidence" value="ECO:0007669"/>
    <property type="project" value="TreeGrafter"/>
</dbReference>
<evidence type="ECO:0000256" key="8">
    <source>
        <dbReference type="ARBA" id="ARBA00029634"/>
    </source>
</evidence>
<evidence type="ECO:0000256" key="6">
    <source>
        <dbReference type="ARBA" id="ARBA00022729"/>
    </source>
</evidence>
<reference evidence="12" key="3">
    <citation type="submission" date="2015-06" db="UniProtKB">
        <authorList>
            <consortium name="EnsemblMetazoa"/>
        </authorList>
    </citation>
    <scope>IDENTIFICATION</scope>
</reference>
<dbReference type="PROSITE" id="PS01225">
    <property type="entry name" value="CTCK_2"/>
    <property type="match status" value="1"/>
</dbReference>
<dbReference type="Pfam" id="PF03045">
    <property type="entry name" value="DAN"/>
    <property type="match status" value="1"/>
</dbReference>
<dbReference type="InterPro" id="IPR006207">
    <property type="entry name" value="Cys_knot_C"/>
</dbReference>
<dbReference type="PANTHER" id="PTHR15283:SF7">
    <property type="entry name" value="BURSICON"/>
    <property type="match status" value="1"/>
</dbReference>
<evidence type="ECO:0000256" key="1">
    <source>
        <dbReference type="ARBA" id="ARBA00004613"/>
    </source>
</evidence>
<evidence type="ECO:0000259" key="10">
    <source>
        <dbReference type="PROSITE" id="PS01225"/>
    </source>
</evidence>
<organism evidence="11">
    <name type="scientific">Capitella teleta</name>
    <name type="common">Polychaete worm</name>
    <dbReference type="NCBI Taxonomy" id="283909"/>
    <lineage>
        <taxon>Eukaryota</taxon>
        <taxon>Metazoa</taxon>
        <taxon>Spiralia</taxon>
        <taxon>Lophotrochozoa</taxon>
        <taxon>Annelida</taxon>
        <taxon>Polychaeta</taxon>
        <taxon>Sedentaria</taxon>
        <taxon>Scolecida</taxon>
        <taxon>Capitellidae</taxon>
        <taxon>Capitella</taxon>
    </lineage>
</organism>
<dbReference type="STRING" id="283909.R7TQD0"/>
<name>R7TQD0_CAPTE</name>
<dbReference type="Proteomes" id="UP000014760">
    <property type="component" value="Unassembled WGS sequence"/>
</dbReference>
<keyword evidence="7 9" id="KW-1015">Disulfide bond</keyword>
<dbReference type="GO" id="GO:0036122">
    <property type="term" value="F:BMP binding"/>
    <property type="evidence" value="ECO:0007669"/>
    <property type="project" value="TreeGrafter"/>
</dbReference>
<evidence type="ECO:0000313" key="11">
    <source>
        <dbReference type="EMBL" id="ELT93240.1"/>
    </source>
</evidence>
<dbReference type="PANTHER" id="PTHR15283">
    <property type="entry name" value="GREMLIN 1"/>
    <property type="match status" value="1"/>
</dbReference>
<dbReference type="FunCoup" id="R7TQD0">
    <property type="interactions" value="12"/>
</dbReference>
<keyword evidence="4" id="KW-0964">Secreted</keyword>
<dbReference type="GO" id="GO:0005179">
    <property type="term" value="F:hormone activity"/>
    <property type="evidence" value="ECO:0007669"/>
    <property type="project" value="UniProtKB-KW"/>
</dbReference>
<evidence type="ECO:0000256" key="5">
    <source>
        <dbReference type="ARBA" id="ARBA00022702"/>
    </source>
</evidence>
<dbReference type="Gene3D" id="2.10.90.10">
    <property type="entry name" value="Cystine-knot cytokines"/>
    <property type="match status" value="1"/>
</dbReference>